<feature type="non-terminal residue" evidence="1">
    <location>
        <position position="29"/>
    </location>
</feature>
<keyword evidence="2" id="KW-1185">Reference proteome</keyword>
<evidence type="ECO:0000313" key="1">
    <source>
        <dbReference type="EMBL" id="MCI81404.1"/>
    </source>
</evidence>
<organism evidence="1 2">
    <name type="scientific">Trifolium medium</name>
    <dbReference type="NCBI Taxonomy" id="97028"/>
    <lineage>
        <taxon>Eukaryota</taxon>
        <taxon>Viridiplantae</taxon>
        <taxon>Streptophyta</taxon>
        <taxon>Embryophyta</taxon>
        <taxon>Tracheophyta</taxon>
        <taxon>Spermatophyta</taxon>
        <taxon>Magnoliopsida</taxon>
        <taxon>eudicotyledons</taxon>
        <taxon>Gunneridae</taxon>
        <taxon>Pentapetalae</taxon>
        <taxon>rosids</taxon>
        <taxon>fabids</taxon>
        <taxon>Fabales</taxon>
        <taxon>Fabaceae</taxon>
        <taxon>Papilionoideae</taxon>
        <taxon>50 kb inversion clade</taxon>
        <taxon>NPAAA clade</taxon>
        <taxon>Hologalegina</taxon>
        <taxon>IRL clade</taxon>
        <taxon>Trifolieae</taxon>
        <taxon>Trifolium</taxon>
    </lineage>
</organism>
<comment type="caution">
    <text evidence="1">The sequence shown here is derived from an EMBL/GenBank/DDBJ whole genome shotgun (WGS) entry which is preliminary data.</text>
</comment>
<reference evidence="1 2" key="1">
    <citation type="journal article" date="2018" name="Front. Plant Sci.">
        <title>Red Clover (Trifolium pratense) and Zigzag Clover (T. medium) - A Picture of Genomic Similarities and Differences.</title>
        <authorList>
            <person name="Dluhosova J."/>
            <person name="Istvanek J."/>
            <person name="Nedelnik J."/>
            <person name="Repkova J."/>
        </authorList>
    </citation>
    <scope>NUCLEOTIDE SEQUENCE [LARGE SCALE GENOMIC DNA]</scope>
    <source>
        <strain evidence="2">cv. 10/8</strain>
        <tissue evidence="1">Leaf</tissue>
    </source>
</reference>
<sequence length="29" mass="3066">MASSSQTKVEVPIAVNDERVITAESSAFV</sequence>
<dbReference type="Proteomes" id="UP000265520">
    <property type="component" value="Unassembled WGS sequence"/>
</dbReference>
<dbReference type="AlphaFoldDB" id="A0A392UZD1"/>
<name>A0A392UZD1_9FABA</name>
<dbReference type="EMBL" id="LXQA011018140">
    <property type="protein sequence ID" value="MCI81404.1"/>
    <property type="molecule type" value="Genomic_DNA"/>
</dbReference>
<evidence type="ECO:0000313" key="2">
    <source>
        <dbReference type="Proteomes" id="UP000265520"/>
    </source>
</evidence>
<proteinExistence type="predicted"/>
<protein>
    <submittedName>
        <fullName evidence="1">Uncharacterized protein</fullName>
    </submittedName>
</protein>
<accession>A0A392UZD1</accession>